<dbReference type="Pfam" id="PF04773">
    <property type="entry name" value="FecR"/>
    <property type="match status" value="1"/>
</dbReference>
<sequence length="348" mass="38896">MKEISEALESALIAYLEGEATLQQIELLHEWAGLDPENAELLYGLTHLYAERDAASKIGAVDVEAMRRRLLARPEFASDERIAALRPAPRRKLGRKIWFRAVGYAASAAALIAVGILAGRSGGTGLSDSFNTICVDAGSKSRIVLADGTQVTMKASSKLRYPASFGSGPREVWLDGEAYFDVEHDAEHPFIVHSCRQSVRVLGTTFNVQAYSNESENTVTLLSGAVGLDLLDREGELLRSLELHPYEQCHFDKRAGSYRLSELDAYERQVPWDDGVYRFRDQSLAQIAARLQNYYGVRILLIDEAAEKIRYTGSFSLTERLDEVFGVLNHDGRLHIERDGNTYRIRLR</sequence>
<name>A0A4Y1X5J9_9BACT</name>
<dbReference type="PANTHER" id="PTHR30273:SF2">
    <property type="entry name" value="PROTEIN FECR"/>
    <property type="match status" value="1"/>
</dbReference>
<dbReference type="PIRSF" id="PIRSF018266">
    <property type="entry name" value="FecR"/>
    <property type="match status" value="1"/>
</dbReference>
<dbReference type="Gene3D" id="2.60.120.1440">
    <property type="match status" value="1"/>
</dbReference>
<dbReference type="InterPro" id="IPR012373">
    <property type="entry name" value="Ferrdict_sens_TM"/>
</dbReference>
<reference evidence="5" key="1">
    <citation type="submission" date="2019-06" db="EMBL/GenBank/DDBJ databases">
        <title>Alistipes onderdonkii subsp. vulgaris subsp. nov., Alistipes dispar sp. nov. and Alistipes communis sp. nov., isolated from human faeces, and creation of Alistipes onderdonkii subsp. onderdonkii subsp. nov.</title>
        <authorList>
            <person name="Sakamoto M."/>
            <person name="Ikeyama N."/>
            <person name="Ogata Y."/>
            <person name="Suda W."/>
            <person name="Iino T."/>
            <person name="Hattori M."/>
            <person name="Ohkuma M."/>
        </authorList>
    </citation>
    <scope>NUCLEOTIDE SEQUENCE [LARGE SCALE GENOMIC DNA]</scope>
    <source>
        <strain evidence="5">5CPEGH6</strain>
    </source>
</reference>
<dbReference type="PANTHER" id="PTHR30273">
    <property type="entry name" value="PERIPLASMIC SIGNAL SENSOR AND SIGMA FACTOR ACTIVATOR FECR-RELATED"/>
    <property type="match status" value="1"/>
</dbReference>
<protein>
    <recommendedName>
        <fullName evidence="6">Anti-sigma factor</fullName>
    </recommendedName>
</protein>
<dbReference type="RefSeq" id="WP_141429753.1">
    <property type="nucleotide sequence ID" value="NZ_AP019736.1"/>
</dbReference>
<evidence type="ECO:0000313" key="5">
    <source>
        <dbReference type="Proteomes" id="UP000319374"/>
    </source>
</evidence>
<evidence type="ECO:0000313" key="4">
    <source>
        <dbReference type="EMBL" id="BBL07598.1"/>
    </source>
</evidence>
<keyword evidence="1" id="KW-0472">Membrane</keyword>
<keyword evidence="1" id="KW-0812">Transmembrane</keyword>
<dbReference type="EMBL" id="AP019736">
    <property type="protein sequence ID" value="BBL07598.1"/>
    <property type="molecule type" value="Genomic_DNA"/>
</dbReference>
<dbReference type="InterPro" id="IPR032508">
    <property type="entry name" value="FecR_C"/>
</dbReference>
<keyword evidence="1" id="KW-1133">Transmembrane helix</keyword>
<dbReference type="GO" id="GO:0016989">
    <property type="term" value="F:sigma factor antagonist activity"/>
    <property type="evidence" value="ECO:0007669"/>
    <property type="project" value="TreeGrafter"/>
</dbReference>
<dbReference type="OrthoDB" id="698019at2"/>
<dbReference type="KEGG" id="ada:A5CPEGH6_22360"/>
<dbReference type="AlphaFoldDB" id="A0A4Y1X5J9"/>
<evidence type="ECO:0000259" key="2">
    <source>
        <dbReference type="Pfam" id="PF04773"/>
    </source>
</evidence>
<keyword evidence="5" id="KW-1185">Reference proteome</keyword>
<feature type="domain" description="Protein FecR C-terminal" evidence="3">
    <location>
        <begin position="277"/>
        <end position="344"/>
    </location>
</feature>
<dbReference type="Gene3D" id="3.55.50.30">
    <property type="match status" value="1"/>
</dbReference>
<evidence type="ECO:0008006" key="6">
    <source>
        <dbReference type="Google" id="ProtNLM"/>
    </source>
</evidence>
<dbReference type="Proteomes" id="UP000319374">
    <property type="component" value="Chromosome"/>
</dbReference>
<evidence type="ECO:0000259" key="3">
    <source>
        <dbReference type="Pfam" id="PF16344"/>
    </source>
</evidence>
<feature type="domain" description="FecR protein" evidence="2">
    <location>
        <begin position="133"/>
        <end position="226"/>
    </location>
</feature>
<proteinExistence type="predicted"/>
<dbReference type="InterPro" id="IPR006860">
    <property type="entry name" value="FecR"/>
</dbReference>
<gene>
    <name evidence="4" type="ORF">A5CPEGH6_22360</name>
</gene>
<dbReference type="Pfam" id="PF16344">
    <property type="entry name" value="FecR_C"/>
    <property type="match status" value="1"/>
</dbReference>
<accession>A0A4Y1X5J9</accession>
<evidence type="ECO:0000256" key="1">
    <source>
        <dbReference type="SAM" id="Phobius"/>
    </source>
</evidence>
<feature type="transmembrane region" description="Helical" evidence="1">
    <location>
        <begin position="97"/>
        <end position="118"/>
    </location>
</feature>
<organism evidence="4 5">
    <name type="scientific">Alistipes dispar</name>
    <dbReference type="NCBI Taxonomy" id="2585119"/>
    <lineage>
        <taxon>Bacteria</taxon>
        <taxon>Pseudomonadati</taxon>
        <taxon>Bacteroidota</taxon>
        <taxon>Bacteroidia</taxon>
        <taxon>Bacteroidales</taxon>
        <taxon>Rikenellaceae</taxon>
        <taxon>Alistipes</taxon>
    </lineage>
</organism>
<dbReference type="GeneID" id="98674223"/>